<name>K1XVJ3_9BACT</name>
<accession>K1XVJ3</accession>
<evidence type="ECO:0000313" key="1">
    <source>
        <dbReference type="EMBL" id="EKD29227.1"/>
    </source>
</evidence>
<sequence length="69" mass="8511">MKVKDLIEELQKLDQNNNIFLRNFMMCDEFEVNQISKEEVIVWNKWIDMTNVWDYYIAETEEWFEKNAG</sequence>
<reference evidence="1" key="1">
    <citation type="journal article" date="2012" name="Science">
        <title>Fermentation, hydrogen, and sulfur metabolism in multiple uncultivated bacterial phyla.</title>
        <authorList>
            <person name="Wrighton K.C."/>
            <person name="Thomas B.C."/>
            <person name="Sharon I."/>
            <person name="Miller C.S."/>
            <person name="Castelle C.J."/>
            <person name="VerBerkmoes N.C."/>
            <person name="Wilkins M.J."/>
            <person name="Hettich R.L."/>
            <person name="Lipton M.S."/>
            <person name="Williams K.H."/>
            <person name="Long P.E."/>
            <person name="Banfield J.F."/>
        </authorList>
    </citation>
    <scope>NUCLEOTIDE SEQUENCE [LARGE SCALE GENOMIC DNA]</scope>
</reference>
<dbReference type="EMBL" id="AMFJ01034469">
    <property type="protein sequence ID" value="EKD29227.1"/>
    <property type="molecule type" value="Genomic_DNA"/>
</dbReference>
<comment type="caution">
    <text evidence="1">The sequence shown here is derived from an EMBL/GenBank/DDBJ whole genome shotgun (WGS) entry which is preliminary data.</text>
</comment>
<dbReference type="AlphaFoldDB" id="K1XVJ3"/>
<gene>
    <name evidence="1" type="ORF">ACD_78C00469G0002</name>
</gene>
<protein>
    <submittedName>
        <fullName evidence="1">Uncharacterized protein</fullName>
    </submittedName>
</protein>
<proteinExistence type="predicted"/>
<organism evidence="1">
    <name type="scientific">uncultured bacterium</name>
    <name type="common">gcode 4</name>
    <dbReference type="NCBI Taxonomy" id="1234023"/>
    <lineage>
        <taxon>Bacteria</taxon>
        <taxon>environmental samples</taxon>
    </lineage>
</organism>